<dbReference type="EMBL" id="JBHUOX010000036">
    <property type="protein sequence ID" value="MFD3003662.1"/>
    <property type="molecule type" value="Genomic_DNA"/>
</dbReference>
<feature type="domain" description="HTH cro/C1-type" evidence="2">
    <location>
        <begin position="10"/>
        <end position="64"/>
    </location>
</feature>
<evidence type="ECO:0000256" key="1">
    <source>
        <dbReference type="ARBA" id="ARBA00023125"/>
    </source>
</evidence>
<sequence length="72" mass="8205">MPEKTFGNVLQELRREQGLTQEELAFRSSLDRTYISLLERGLRVPTIDTLFKVSKSLGTKPEDLVARIEAGR</sequence>
<evidence type="ECO:0000313" key="3">
    <source>
        <dbReference type="EMBL" id="MFD3003662.1"/>
    </source>
</evidence>
<dbReference type="Pfam" id="PF01381">
    <property type="entry name" value="HTH_3"/>
    <property type="match status" value="1"/>
</dbReference>
<dbReference type="Proteomes" id="UP001597641">
    <property type="component" value="Unassembled WGS sequence"/>
</dbReference>
<name>A0ABW6C2N5_9BACT</name>
<dbReference type="Gene3D" id="1.10.260.40">
    <property type="entry name" value="lambda repressor-like DNA-binding domains"/>
    <property type="match status" value="1"/>
</dbReference>
<comment type="caution">
    <text evidence="3">The sequence shown here is derived from an EMBL/GenBank/DDBJ whole genome shotgun (WGS) entry which is preliminary data.</text>
</comment>
<protein>
    <submittedName>
        <fullName evidence="3">Helix-turn-helix domain-containing protein</fullName>
    </submittedName>
</protein>
<dbReference type="RefSeq" id="WP_377491486.1">
    <property type="nucleotide sequence ID" value="NZ_JBHUOX010000036.1"/>
</dbReference>
<gene>
    <name evidence="3" type="ORF">ACFS7Z_25115</name>
</gene>
<accession>A0ABW6C2N5</accession>
<proteinExistence type="predicted"/>
<organism evidence="3 4">
    <name type="scientific">Pontibacter toksunensis</name>
    <dbReference type="NCBI Taxonomy" id="1332631"/>
    <lineage>
        <taxon>Bacteria</taxon>
        <taxon>Pseudomonadati</taxon>
        <taxon>Bacteroidota</taxon>
        <taxon>Cytophagia</taxon>
        <taxon>Cytophagales</taxon>
        <taxon>Hymenobacteraceae</taxon>
        <taxon>Pontibacter</taxon>
    </lineage>
</organism>
<dbReference type="SMART" id="SM00530">
    <property type="entry name" value="HTH_XRE"/>
    <property type="match status" value="1"/>
</dbReference>
<keyword evidence="1" id="KW-0238">DNA-binding</keyword>
<reference evidence="4" key="1">
    <citation type="journal article" date="2019" name="Int. J. Syst. Evol. Microbiol.">
        <title>The Global Catalogue of Microorganisms (GCM) 10K type strain sequencing project: providing services to taxonomists for standard genome sequencing and annotation.</title>
        <authorList>
            <consortium name="The Broad Institute Genomics Platform"/>
            <consortium name="The Broad Institute Genome Sequencing Center for Infectious Disease"/>
            <person name="Wu L."/>
            <person name="Ma J."/>
        </authorList>
    </citation>
    <scope>NUCLEOTIDE SEQUENCE [LARGE SCALE GENOMIC DNA]</scope>
    <source>
        <strain evidence="4">KCTC 23984</strain>
    </source>
</reference>
<dbReference type="PROSITE" id="PS50943">
    <property type="entry name" value="HTH_CROC1"/>
    <property type="match status" value="1"/>
</dbReference>
<dbReference type="InterPro" id="IPR010982">
    <property type="entry name" value="Lambda_DNA-bd_dom_sf"/>
</dbReference>
<dbReference type="InterPro" id="IPR050807">
    <property type="entry name" value="TransReg_Diox_bact_type"/>
</dbReference>
<dbReference type="PANTHER" id="PTHR46797:SF1">
    <property type="entry name" value="METHYLPHOSPHONATE SYNTHASE"/>
    <property type="match status" value="1"/>
</dbReference>
<evidence type="ECO:0000259" key="2">
    <source>
        <dbReference type="PROSITE" id="PS50943"/>
    </source>
</evidence>
<dbReference type="PANTHER" id="PTHR46797">
    <property type="entry name" value="HTH-TYPE TRANSCRIPTIONAL REGULATOR"/>
    <property type="match status" value="1"/>
</dbReference>
<dbReference type="CDD" id="cd00093">
    <property type="entry name" value="HTH_XRE"/>
    <property type="match status" value="1"/>
</dbReference>
<keyword evidence="4" id="KW-1185">Reference proteome</keyword>
<dbReference type="InterPro" id="IPR001387">
    <property type="entry name" value="Cro/C1-type_HTH"/>
</dbReference>
<evidence type="ECO:0000313" key="4">
    <source>
        <dbReference type="Proteomes" id="UP001597641"/>
    </source>
</evidence>
<dbReference type="SUPFAM" id="SSF47413">
    <property type="entry name" value="lambda repressor-like DNA-binding domains"/>
    <property type="match status" value="1"/>
</dbReference>